<sequence>MARNPLLDHIFWHALDGAHRRWSDGTDAIRRYTQGFSPIIAFADPAQPDFAALAPWCTAGEHFYCDSWTGTAPPGWRVEVESTMFRMVWEGALPATDPAPEAVPLRAEHAEQALELATLCKPGPFGIRTIELGDYFGYFDGERLMAMAGERLRAPGLCEISGVCTHPDYQGCGLAKKLITKLLLRHAARGEQSFLHVMHNNPAHQLYLNMGFQDYLESTVRVISYRAPA</sequence>
<dbReference type="InterPro" id="IPR016181">
    <property type="entry name" value="Acyl_CoA_acyltransferase"/>
</dbReference>
<comment type="caution">
    <text evidence="2">The sequence shown here is derived from an EMBL/GenBank/DDBJ whole genome shotgun (WGS) entry which is preliminary data.</text>
</comment>
<proteinExistence type="predicted"/>
<reference evidence="2 3" key="1">
    <citation type="submission" date="2019-12" db="EMBL/GenBank/DDBJ databases">
        <title>Novel species isolated from a subtropical stream in China.</title>
        <authorList>
            <person name="Lu H."/>
        </authorList>
    </citation>
    <scope>NUCLEOTIDE SEQUENCE [LARGE SCALE GENOMIC DNA]</scope>
    <source>
        <strain evidence="2 3">FT135W</strain>
    </source>
</reference>
<dbReference type="Proteomes" id="UP000479335">
    <property type="component" value="Unassembled WGS sequence"/>
</dbReference>
<keyword evidence="2" id="KW-0808">Transferase</keyword>
<feature type="domain" description="N-acetyltransferase" evidence="1">
    <location>
        <begin position="100"/>
        <end position="229"/>
    </location>
</feature>
<evidence type="ECO:0000259" key="1">
    <source>
        <dbReference type="PROSITE" id="PS51186"/>
    </source>
</evidence>
<dbReference type="InterPro" id="IPR013653">
    <property type="entry name" value="GCN5-like_dom"/>
</dbReference>
<dbReference type="SUPFAM" id="SSF55729">
    <property type="entry name" value="Acyl-CoA N-acyltransferases (Nat)"/>
    <property type="match status" value="1"/>
</dbReference>
<evidence type="ECO:0000313" key="2">
    <source>
        <dbReference type="EMBL" id="MYM25581.1"/>
    </source>
</evidence>
<protein>
    <submittedName>
        <fullName evidence="2">GNAT family N-acetyltransferase</fullName>
    </submittedName>
</protein>
<dbReference type="InterPro" id="IPR000182">
    <property type="entry name" value="GNAT_dom"/>
</dbReference>
<dbReference type="GO" id="GO:0016747">
    <property type="term" value="F:acyltransferase activity, transferring groups other than amino-acyl groups"/>
    <property type="evidence" value="ECO:0007669"/>
    <property type="project" value="InterPro"/>
</dbReference>
<dbReference type="AlphaFoldDB" id="A0A6L8KLY4"/>
<dbReference type="Gene3D" id="3.40.630.30">
    <property type="match status" value="1"/>
</dbReference>
<dbReference type="PROSITE" id="PS51186">
    <property type="entry name" value="GNAT"/>
    <property type="match status" value="1"/>
</dbReference>
<accession>A0A6L8KLY4</accession>
<dbReference type="CDD" id="cd04301">
    <property type="entry name" value="NAT_SF"/>
    <property type="match status" value="1"/>
</dbReference>
<dbReference type="Pfam" id="PF08445">
    <property type="entry name" value="FR47"/>
    <property type="match status" value="1"/>
</dbReference>
<keyword evidence="3" id="KW-1185">Reference proteome</keyword>
<dbReference type="RefSeq" id="WP_161009032.1">
    <property type="nucleotide sequence ID" value="NZ_WWCN01000017.1"/>
</dbReference>
<organism evidence="2 3">
    <name type="scientific">Duganella flavida</name>
    <dbReference type="NCBI Taxonomy" id="2692175"/>
    <lineage>
        <taxon>Bacteria</taxon>
        <taxon>Pseudomonadati</taxon>
        <taxon>Pseudomonadota</taxon>
        <taxon>Betaproteobacteria</taxon>
        <taxon>Burkholderiales</taxon>
        <taxon>Oxalobacteraceae</taxon>
        <taxon>Telluria group</taxon>
        <taxon>Duganella</taxon>
    </lineage>
</organism>
<evidence type="ECO:0000313" key="3">
    <source>
        <dbReference type="Proteomes" id="UP000479335"/>
    </source>
</evidence>
<dbReference type="EMBL" id="WWCN01000017">
    <property type="protein sequence ID" value="MYM25581.1"/>
    <property type="molecule type" value="Genomic_DNA"/>
</dbReference>
<name>A0A6L8KLY4_9BURK</name>
<gene>
    <name evidence="2" type="ORF">GTP46_23395</name>
</gene>